<dbReference type="EMBL" id="JAHUZE010000001">
    <property type="protein sequence ID" value="MBV7378354.1"/>
    <property type="molecule type" value="Genomic_DNA"/>
</dbReference>
<proteinExistence type="inferred from homology"/>
<name>A0ABS6SZE6_9RHOB</name>
<reference evidence="3 4" key="1">
    <citation type="submission" date="2021-05" db="EMBL/GenBank/DDBJ databases">
        <title>Culturable bacteria isolated from Daya Bay.</title>
        <authorList>
            <person name="Zheng W."/>
            <person name="Yu S."/>
            <person name="Huang Y."/>
        </authorList>
    </citation>
    <scope>NUCLEOTIDE SEQUENCE [LARGE SCALE GENOMIC DNA]</scope>
    <source>
        <strain evidence="3 4">DP4N28-5</strain>
    </source>
</reference>
<sequence length="260" mass="27674">MAWALITGASSGFGRDFARLAALEGYDLILTARRREPMEALAAEFTAAGRTNKVEIITADLSQHGAAQALWSEATEGREIEVLVNNAGLGTHGLHGDDPEAARALIAVNVTSANELAMAAMSTFRARGTGGKILMVASLAAYFPAPTMAAYHASKAFMLNLSNALNIEGKPDRITVTAFCPGATETGFFDAAAMGETWLTRMMPPADSAKLAETAWRGMMRGRRNVIPGVMPNLTAFASRFLPGGLSARLNQFFWTETGE</sequence>
<dbReference type="PANTHER" id="PTHR44196:SF2">
    <property type="entry name" value="SHORT-CHAIN DEHYDROGENASE-RELATED"/>
    <property type="match status" value="1"/>
</dbReference>
<keyword evidence="2" id="KW-0560">Oxidoreductase</keyword>
<evidence type="ECO:0000313" key="4">
    <source>
        <dbReference type="Proteomes" id="UP000756530"/>
    </source>
</evidence>
<dbReference type="PANTHER" id="PTHR44196">
    <property type="entry name" value="DEHYDROGENASE/REDUCTASE SDR FAMILY MEMBER 7B"/>
    <property type="match status" value="1"/>
</dbReference>
<evidence type="ECO:0000256" key="1">
    <source>
        <dbReference type="ARBA" id="ARBA00006484"/>
    </source>
</evidence>
<evidence type="ECO:0000256" key="2">
    <source>
        <dbReference type="ARBA" id="ARBA00023002"/>
    </source>
</evidence>
<dbReference type="RefSeq" id="WP_218391337.1">
    <property type="nucleotide sequence ID" value="NZ_JAHUZE010000001.1"/>
</dbReference>
<comment type="similarity">
    <text evidence="1">Belongs to the short-chain dehydrogenases/reductases (SDR) family.</text>
</comment>
<dbReference type="Proteomes" id="UP000756530">
    <property type="component" value="Unassembled WGS sequence"/>
</dbReference>
<dbReference type="InterPro" id="IPR002347">
    <property type="entry name" value="SDR_fam"/>
</dbReference>
<comment type="caution">
    <text evidence="3">The sequence shown here is derived from an EMBL/GenBank/DDBJ whole genome shotgun (WGS) entry which is preliminary data.</text>
</comment>
<dbReference type="Pfam" id="PF00106">
    <property type="entry name" value="adh_short"/>
    <property type="match status" value="1"/>
</dbReference>
<gene>
    <name evidence="3" type="ORF">KJP28_05415</name>
</gene>
<accession>A0ABS6SZE6</accession>
<evidence type="ECO:0000313" key="3">
    <source>
        <dbReference type="EMBL" id="MBV7378354.1"/>
    </source>
</evidence>
<dbReference type="PIRSF" id="PIRSF000126">
    <property type="entry name" value="11-beta-HSD1"/>
    <property type="match status" value="1"/>
</dbReference>
<keyword evidence="4" id="KW-1185">Reference proteome</keyword>
<organism evidence="3 4">
    <name type="scientific">Maritimibacter dapengensis</name>
    <dbReference type="NCBI Taxonomy" id="2836868"/>
    <lineage>
        <taxon>Bacteria</taxon>
        <taxon>Pseudomonadati</taxon>
        <taxon>Pseudomonadota</taxon>
        <taxon>Alphaproteobacteria</taxon>
        <taxon>Rhodobacterales</taxon>
        <taxon>Roseobacteraceae</taxon>
        <taxon>Maritimibacter</taxon>
    </lineage>
</organism>
<protein>
    <submittedName>
        <fullName evidence="3">SDR family NAD(P)-dependent oxidoreductase</fullName>
    </submittedName>
</protein>